<keyword evidence="11 13" id="KW-0067">ATP-binding</keyword>
<dbReference type="GO" id="GO:0006094">
    <property type="term" value="P:gluconeogenesis"/>
    <property type="evidence" value="ECO:0007669"/>
    <property type="project" value="TreeGrafter"/>
</dbReference>
<dbReference type="GO" id="GO:0043531">
    <property type="term" value="F:ADP binding"/>
    <property type="evidence" value="ECO:0007669"/>
    <property type="project" value="TreeGrafter"/>
</dbReference>
<feature type="binding site" evidence="13 14">
    <location>
        <begin position="60"/>
        <end position="63"/>
    </location>
    <ligand>
        <name>substrate</name>
    </ligand>
</feature>
<dbReference type="InterPro" id="IPR001576">
    <property type="entry name" value="Phosphoglycerate_kinase"/>
</dbReference>
<dbReference type="Proteomes" id="UP000178347">
    <property type="component" value="Unassembled WGS sequence"/>
</dbReference>
<evidence type="ECO:0000256" key="7">
    <source>
        <dbReference type="ARBA" id="ARBA00022490"/>
    </source>
</evidence>
<keyword evidence="7 13" id="KW-0963">Cytoplasm</keyword>
<evidence type="ECO:0000256" key="15">
    <source>
        <dbReference type="PIRSR" id="PIRSR000724-2"/>
    </source>
</evidence>
<dbReference type="FunFam" id="3.40.50.1260:FF:000031">
    <property type="entry name" value="Phosphoglycerate kinase 1"/>
    <property type="match status" value="1"/>
</dbReference>
<evidence type="ECO:0000256" key="1">
    <source>
        <dbReference type="ARBA" id="ARBA00000642"/>
    </source>
</evidence>
<feature type="binding site" evidence="14">
    <location>
        <position position="158"/>
    </location>
    <ligand>
        <name>(2R)-3-phosphoglycerate</name>
        <dbReference type="ChEBI" id="CHEBI:58272"/>
    </ligand>
</feature>
<evidence type="ECO:0000256" key="6">
    <source>
        <dbReference type="ARBA" id="ARBA00016471"/>
    </source>
</evidence>
<feature type="binding site" evidence="13 14">
    <location>
        <begin position="22"/>
        <end position="24"/>
    </location>
    <ligand>
        <name>substrate</name>
    </ligand>
</feature>
<evidence type="ECO:0000313" key="17">
    <source>
        <dbReference type="EMBL" id="OGH74368.1"/>
    </source>
</evidence>
<dbReference type="AlphaFoldDB" id="A0A1F6MS46"/>
<evidence type="ECO:0000256" key="12">
    <source>
        <dbReference type="ARBA" id="ARBA00023152"/>
    </source>
</evidence>
<dbReference type="Gene3D" id="3.40.50.1260">
    <property type="entry name" value="Phosphoglycerate kinase, N-terminal domain"/>
    <property type="match status" value="2"/>
</dbReference>
<keyword evidence="10 13" id="KW-0418">Kinase</keyword>
<reference evidence="17 18" key="1">
    <citation type="journal article" date="2016" name="Nat. Commun.">
        <title>Thousands of microbial genomes shed light on interconnected biogeochemical processes in an aquifer system.</title>
        <authorList>
            <person name="Anantharaman K."/>
            <person name="Brown C.T."/>
            <person name="Hug L.A."/>
            <person name="Sharon I."/>
            <person name="Castelle C.J."/>
            <person name="Probst A.J."/>
            <person name="Thomas B.C."/>
            <person name="Singh A."/>
            <person name="Wilkins M.J."/>
            <person name="Karaoz U."/>
            <person name="Brodie E.L."/>
            <person name="Williams K.H."/>
            <person name="Hubbard S.S."/>
            <person name="Banfield J.F."/>
        </authorList>
    </citation>
    <scope>NUCLEOTIDE SEQUENCE [LARGE SCALE GENOMIC DNA]</scope>
</reference>
<feature type="binding site" evidence="13">
    <location>
        <position position="37"/>
    </location>
    <ligand>
        <name>substrate</name>
    </ligand>
</feature>
<proteinExistence type="inferred from homology"/>
<evidence type="ECO:0000313" key="18">
    <source>
        <dbReference type="Proteomes" id="UP000178347"/>
    </source>
</evidence>
<keyword evidence="12 13" id="KW-0324">Glycolysis</keyword>
<accession>A0A1F6MS46</accession>
<evidence type="ECO:0000256" key="4">
    <source>
        <dbReference type="ARBA" id="ARBA00011245"/>
    </source>
</evidence>
<dbReference type="PANTHER" id="PTHR11406">
    <property type="entry name" value="PHOSPHOGLYCERATE KINASE"/>
    <property type="match status" value="1"/>
</dbReference>
<evidence type="ECO:0000256" key="16">
    <source>
        <dbReference type="RuleBase" id="RU000532"/>
    </source>
</evidence>
<dbReference type="UniPathway" id="UPA00109">
    <property type="reaction ID" value="UER00185"/>
</dbReference>
<comment type="caution">
    <text evidence="17">The sequence shown here is derived from an EMBL/GenBank/DDBJ whole genome shotgun (WGS) entry which is preliminary data.</text>
</comment>
<comment type="similarity">
    <text evidence="3 13 16">Belongs to the phosphoglycerate kinase family.</text>
</comment>
<dbReference type="EC" id="2.7.2.3" evidence="5 13"/>
<dbReference type="SUPFAM" id="SSF53748">
    <property type="entry name" value="Phosphoglycerate kinase"/>
    <property type="match status" value="1"/>
</dbReference>
<evidence type="ECO:0000256" key="10">
    <source>
        <dbReference type="ARBA" id="ARBA00022777"/>
    </source>
</evidence>
<evidence type="ECO:0000256" key="5">
    <source>
        <dbReference type="ARBA" id="ARBA00013061"/>
    </source>
</evidence>
<keyword evidence="8 13" id="KW-0808">Transferase</keyword>
<evidence type="ECO:0000256" key="3">
    <source>
        <dbReference type="ARBA" id="ARBA00008982"/>
    </source>
</evidence>
<feature type="binding site" evidence="13">
    <location>
        <begin position="355"/>
        <end position="358"/>
    </location>
    <ligand>
        <name>ATP</name>
        <dbReference type="ChEBI" id="CHEBI:30616"/>
    </ligand>
</feature>
<dbReference type="InterPro" id="IPR036043">
    <property type="entry name" value="Phosphoglycerate_kinase_sf"/>
</dbReference>
<dbReference type="PIRSF" id="PIRSF000724">
    <property type="entry name" value="Pgk"/>
    <property type="match status" value="1"/>
</dbReference>
<name>A0A1F6MS46_9BACT</name>
<dbReference type="FunFam" id="3.40.50.1260:FF:000006">
    <property type="entry name" value="Phosphoglycerate kinase"/>
    <property type="match status" value="1"/>
</dbReference>
<gene>
    <name evidence="13" type="primary">pgk</name>
    <name evidence="17" type="ORF">A3G00_04785</name>
</gene>
<feature type="binding site" evidence="13">
    <location>
        <position position="158"/>
    </location>
    <ligand>
        <name>substrate</name>
    </ligand>
</feature>
<evidence type="ECO:0000256" key="14">
    <source>
        <dbReference type="PIRSR" id="PIRSR000724-1"/>
    </source>
</evidence>
<sequence>MKVRSVKQLKNLSGKRVMARVDFNVPTDKGKVIDDSRILASIPTIAYLMKKGAKVILVSHLGRPEGYDKKLSLALVAGRLQEIFNFQFSIFKQFSISKFSNYFEKMREEIDKMKGGRVLMLENIRFFEGERENDKKFAKELAGLADYFVLDGFAVAHRDSPSVSGLAKYIPAYAGLLLEKEIIGLSKAIEKPKKPFVLVLGGAKMETKLPVLKNLLSKADYVLIGGGLFNTYLLAKGYKVGKSLVDKKYKKEALKLLKNKKVILPVDVVVGDGAGNKARVVVVGSEFKIKSLEGVYDIGPRTIRLYAQYIKKAQTIVWNGAMGYFEQKPYDVGTLSIARLVASRSKGKAFGIIGGGETLQAMEKVKMMEFIDLVSTGGGAMLEFLAGKSLPGVKVLTR</sequence>
<feature type="binding site" evidence="13">
    <location>
        <position position="125"/>
    </location>
    <ligand>
        <name>substrate</name>
    </ligand>
</feature>
<evidence type="ECO:0000256" key="2">
    <source>
        <dbReference type="ARBA" id="ARBA00004838"/>
    </source>
</evidence>
<dbReference type="EMBL" id="MFQN01000018">
    <property type="protein sequence ID" value="OGH74368.1"/>
    <property type="molecule type" value="Genomic_DNA"/>
</dbReference>
<dbReference type="GO" id="GO:0004618">
    <property type="term" value="F:phosphoglycerate kinase activity"/>
    <property type="evidence" value="ECO:0007669"/>
    <property type="project" value="UniProtKB-UniRule"/>
</dbReference>
<feature type="binding site" evidence="13 15">
    <location>
        <position position="326"/>
    </location>
    <ligand>
        <name>ATP</name>
        <dbReference type="ChEBI" id="CHEBI:30616"/>
    </ligand>
</feature>
<feature type="binding site" evidence="14">
    <location>
        <position position="37"/>
    </location>
    <ligand>
        <name>(2R)-3-phosphoglycerate</name>
        <dbReference type="ChEBI" id="CHEBI:58272"/>
    </ligand>
</feature>
<comment type="pathway">
    <text evidence="2 13">Carbohydrate degradation; glycolysis; pyruvate from D-glyceraldehyde 3-phosphate: step 2/5.</text>
</comment>
<dbReference type="PANTHER" id="PTHR11406:SF23">
    <property type="entry name" value="PHOSPHOGLYCERATE KINASE 1, CHLOROPLASTIC-RELATED"/>
    <property type="match status" value="1"/>
</dbReference>
<keyword evidence="9 13" id="KW-0547">Nucleotide-binding</keyword>
<feature type="binding site" evidence="14">
    <location>
        <position position="125"/>
    </location>
    <ligand>
        <name>(2R)-3-phosphoglycerate</name>
        <dbReference type="ChEBI" id="CHEBI:58272"/>
    </ligand>
</feature>
<evidence type="ECO:0000256" key="13">
    <source>
        <dbReference type="HAMAP-Rule" id="MF_00145"/>
    </source>
</evidence>
<evidence type="ECO:0000256" key="9">
    <source>
        <dbReference type="ARBA" id="ARBA00022741"/>
    </source>
</evidence>
<dbReference type="GO" id="GO:0006096">
    <property type="term" value="P:glycolytic process"/>
    <property type="evidence" value="ECO:0007669"/>
    <property type="project" value="UniProtKB-UniRule"/>
</dbReference>
<dbReference type="GO" id="GO:0005829">
    <property type="term" value="C:cytosol"/>
    <property type="evidence" value="ECO:0007669"/>
    <property type="project" value="TreeGrafter"/>
</dbReference>
<evidence type="ECO:0000256" key="11">
    <source>
        <dbReference type="ARBA" id="ARBA00022840"/>
    </source>
</evidence>
<feature type="binding site" evidence="13 15">
    <location>
        <position position="208"/>
    </location>
    <ligand>
        <name>ATP</name>
        <dbReference type="ChEBI" id="CHEBI:30616"/>
    </ligand>
</feature>
<dbReference type="GO" id="GO:0005524">
    <property type="term" value="F:ATP binding"/>
    <property type="evidence" value="ECO:0007669"/>
    <property type="project" value="UniProtKB-KW"/>
</dbReference>
<protein>
    <recommendedName>
        <fullName evidence="6 13">Phosphoglycerate kinase</fullName>
        <ecNumber evidence="5 13">2.7.2.3</ecNumber>
    </recommendedName>
</protein>
<comment type="subcellular location">
    <subcellularLocation>
        <location evidence="13">Cytoplasm</location>
    </subcellularLocation>
</comment>
<organism evidence="17 18">
    <name type="scientific">Candidatus Magasanikbacteria bacterium RIFCSPLOWO2_12_FULL_43_12</name>
    <dbReference type="NCBI Taxonomy" id="1798692"/>
    <lineage>
        <taxon>Bacteria</taxon>
        <taxon>Candidatus Magasanikiibacteriota</taxon>
    </lineage>
</organism>
<comment type="catalytic activity">
    <reaction evidence="1 13 16">
        <text>(2R)-3-phosphoglycerate + ATP = (2R)-3-phospho-glyceroyl phosphate + ADP</text>
        <dbReference type="Rhea" id="RHEA:14801"/>
        <dbReference type="ChEBI" id="CHEBI:30616"/>
        <dbReference type="ChEBI" id="CHEBI:57604"/>
        <dbReference type="ChEBI" id="CHEBI:58272"/>
        <dbReference type="ChEBI" id="CHEBI:456216"/>
        <dbReference type="EC" id="2.7.2.3"/>
    </reaction>
</comment>
<dbReference type="HAMAP" id="MF_00145">
    <property type="entry name" value="Phosphoglyc_kinase"/>
    <property type="match status" value="1"/>
</dbReference>
<comment type="subunit">
    <text evidence="4 13">Monomer.</text>
</comment>
<dbReference type="STRING" id="1798692.A3G00_04785"/>
<comment type="caution">
    <text evidence="13">Lacks conserved residue(s) required for the propagation of feature annotation.</text>
</comment>
<dbReference type="PRINTS" id="PR00477">
    <property type="entry name" value="PHGLYCKINASE"/>
</dbReference>
<dbReference type="Pfam" id="PF00162">
    <property type="entry name" value="PGK"/>
    <property type="match status" value="1"/>
</dbReference>
<evidence type="ECO:0000256" key="8">
    <source>
        <dbReference type="ARBA" id="ARBA00022679"/>
    </source>
</evidence>
<dbReference type="InterPro" id="IPR015824">
    <property type="entry name" value="Phosphoglycerate_kinase_N"/>
</dbReference>